<evidence type="ECO:0000256" key="5">
    <source>
        <dbReference type="ARBA" id="ARBA00022692"/>
    </source>
</evidence>
<dbReference type="Pfam" id="PF13953">
    <property type="entry name" value="PapC_C"/>
    <property type="match status" value="1"/>
</dbReference>
<dbReference type="OrthoDB" id="6554712at2"/>
<evidence type="ECO:0000259" key="11">
    <source>
        <dbReference type="Pfam" id="PF13954"/>
    </source>
</evidence>
<proteinExistence type="inferred from homology"/>
<evidence type="ECO:0000313" key="13">
    <source>
        <dbReference type="Proteomes" id="UP000246744"/>
    </source>
</evidence>
<dbReference type="InterPro" id="IPR043142">
    <property type="entry name" value="PapC-like_C_sf"/>
</dbReference>
<keyword evidence="8" id="KW-0998">Cell outer membrane</keyword>
<dbReference type="RefSeq" id="WP_110025904.1">
    <property type="nucleotide sequence ID" value="NZ_QGTS01000006.1"/>
</dbReference>
<evidence type="ECO:0000256" key="6">
    <source>
        <dbReference type="ARBA" id="ARBA00022729"/>
    </source>
</evidence>
<dbReference type="SUPFAM" id="SSF141729">
    <property type="entry name" value="FimD N-terminal domain-like"/>
    <property type="match status" value="1"/>
</dbReference>
<accession>A0A317PZR6</accession>
<dbReference type="InterPro" id="IPR025885">
    <property type="entry name" value="PapC_N"/>
</dbReference>
<comment type="similarity">
    <text evidence="2">Belongs to the fimbrial export usher family.</text>
</comment>
<dbReference type="EMBL" id="QGTS01000006">
    <property type="protein sequence ID" value="PWW09169.1"/>
    <property type="molecule type" value="Genomic_DNA"/>
</dbReference>
<gene>
    <name evidence="12" type="ORF">DES37_106293</name>
</gene>
<evidence type="ECO:0000256" key="7">
    <source>
        <dbReference type="ARBA" id="ARBA00023136"/>
    </source>
</evidence>
<evidence type="ECO:0000256" key="8">
    <source>
        <dbReference type="ARBA" id="ARBA00023237"/>
    </source>
</evidence>
<evidence type="ECO:0000256" key="1">
    <source>
        <dbReference type="ARBA" id="ARBA00004571"/>
    </source>
</evidence>
<dbReference type="Gene3D" id="2.60.40.3110">
    <property type="match status" value="1"/>
</dbReference>
<keyword evidence="3" id="KW-0813">Transport</keyword>
<evidence type="ECO:0000256" key="9">
    <source>
        <dbReference type="SAM" id="SignalP"/>
    </source>
</evidence>
<keyword evidence="4" id="KW-1134">Transmembrane beta strand</keyword>
<organism evidence="12 13">
    <name type="scientific">Mangrovibacter plantisponsor</name>
    <dbReference type="NCBI Taxonomy" id="451513"/>
    <lineage>
        <taxon>Bacteria</taxon>
        <taxon>Pseudomonadati</taxon>
        <taxon>Pseudomonadota</taxon>
        <taxon>Gammaproteobacteria</taxon>
        <taxon>Enterobacterales</taxon>
        <taxon>Enterobacteriaceae</taxon>
        <taxon>Mangrovibacter</taxon>
    </lineage>
</organism>
<evidence type="ECO:0000256" key="3">
    <source>
        <dbReference type="ARBA" id="ARBA00022448"/>
    </source>
</evidence>
<dbReference type="Proteomes" id="UP000246744">
    <property type="component" value="Unassembled WGS sequence"/>
</dbReference>
<keyword evidence="5" id="KW-0812">Transmembrane</keyword>
<protein>
    <submittedName>
        <fullName evidence="12">Outer membrane usher protein</fullName>
    </submittedName>
</protein>
<dbReference type="Gene3D" id="3.10.20.410">
    <property type="match status" value="1"/>
</dbReference>
<feature type="signal peptide" evidence="9">
    <location>
        <begin position="1"/>
        <end position="30"/>
    </location>
</feature>
<keyword evidence="6 9" id="KW-0732">Signal</keyword>
<keyword evidence="13" id="KW-1185">Reference proteome</keyword>
<reference evidence="12 13" key="1">
    <citation type="submission" date="2018-05" db="EMBL/GenBank/DDBJ databases">
        <title>Genomic Encyclopedia of Type Strains, Phase IV (KMG-IV): sequencing the most valuable type-strain genomes for metagenomic binning, comparative biology and taxonomic classification.</title>
        <authorList>
            <person name="Goeker M."/>
        </authorList>
    </citation>
    <scope>NUCLEOTIDE SEQUENCE [LARGE SCALE GENOMIC DNA]</scope>
    <source>
        <strain evidence="12 13">DSM 19579</strain>
    </source>
</reference>
<comment type="caution">
    <text evidence="12">The sequence shown here is derived from an EMBL/GenBank/DDBJ whole genome shotgun (WGS) entry which is preliminary data.</text>
</comment>
<dbReference type="Gene3D" id="2.60.40.2610">
    <property type="entry name" value="Outer membrane usher protein FimD, plug domain"/>
    <property type="match status" value="1"/>
</dbReference>
<sequence>MKNEFLFRKSLLVHAISLAVCALSATDALAESFNNSLLVGNSAEMDWSNKSLVMTPGAYDLDVYVNNVWRGKFNVIVGSNAANSLEIKKDDIAQLDIQELDDVLKSQHEDIVDINTLLHGGKSNLKPGELRLDLEVPQAFVKTQSRNWVAPEKWDEGINGAYTNYNLNYYNFHGLQKGYTNSDNIYLSLSSGLNLFGWHLIDNSSWMRYSTLNKSYWINTTRYIEKPIAAIGAVLRAGRAYTASDYFDTVRFQGVTLRKSRQMLPDSERVYMPVITGIATGTSVVSIYQDGHIIHQQTVPAGPFAIRDLMPTGSRSDLSVEVKNSGGSIERFVVPFSSIPDMLRPGTSDYQINLGKVDIRGVDDNTGFMQASYSRGLNNYLTASAGTTLSNHYQSVILGSAVSIPYIGSLSGSLEEAQYSLPGDSRTHGEKYSISWSKYFPTQTNISLASYYYRTQDYASFSDFVQMRSNVQTYGYNTSTINSKQAFSANINQTLPNGFGRLSLSAYWRDYWKNRQTSKQYNFTWSNTWKSVNYSVSLRRSEVSQSYYDYETNYEGNMVSALRSSGKTENNLYFTVTVPMTIFGSGGSVSSHASVQNGKYSSSDVSVSGNAKDVDYSLMLSHDREGNSRSADLYTSWKNDYTSLNSGLTMAREYRQASLGASGNLLAWRGGVLMSPESGRNFVILEAPGVENATVNGSTSTRTNSKGIALVTSATAYRQNNFHLDQDGTQSSDVDLLGNMLNIAPYEGSITYLKYKTDTRKLFTLDVQDAQGDQLPFGAFVYDNKKQELGFVAQGSQIFIKSDTMPDTITVNISKGKKKQMCTITHPTEHGINTCR</sequence>
<evidence type="ECO:0000256" key="2">
    <source>
        <dbReference type="ARBA" id="ARBA00008064"/>
    </source>
</evidence>
<evidence type="ECO:0000313" key="12">
    <source>
        <dbReference type="EMBL" id="PWW09169.1"/>
    </source>
</evidence>
<dbReference type="Gene3D" id="2.60.40.2070">
    <property type="match status" value="1"/>
</dbReference>
<evidence type="ECO:0000256" key="4">
    <source>
        <dbReference type="ARBA" id="ARBA00022452"/>
    </source>
</evidence>
<dbReference type="AlphaFoldDB" id="A0A317PZR6"/>
<dbReference type="Pfam" id="PF13954">
    <property type="entry name" value="PapC_N"/>
    <property type="match status" value="1"/>
</dbReference>
<dbReference type="InterPro" id="IPR000015">
    <property type="entry name" value="Fimb_usher"/>
</dbReference>
<feature type="domain" description="PapC N-terminal" evidence="11">
    <location>
        <begin position="33"/>
        <end position="169"/>
    </location>
</feature>
<evidence type="ECO:0000259" key="10">
    <source>
        <dbReference type="Pfam" id="PF13953"/>
    </source>
</evidence>
<dbReference type="GO" id="GO:0009297">
    <property type="term" value="P:pilus assembly"/>
    <property type="evidence" value="ECO:0007669"/>
    <property type="project" value="InterPro"/>
</dbReference>
<dbReference type="InterPro" id="IPR037224">
    <property type="entry name" value="PapC_N_sf"/>
</dbReference>
<keyword evidence="7" id="KW-0472">Membrane</keyword>
<dbReference type="GO" id="GO:0015473">
    <property type="term" value="F:fimbrial usher porin activity"/>
    <property type="evidence" value="ECO:0007669"/>
    <property type="project" value="InterPro"/>
</dbReference>
<dbReference type="InterPro" id="IPR025949">
    <property type="entry name" value="PapC-like_C"/>
</dbReference>
<comment type="subcellular location">
    <subcellularLocation>
        <location evidence="1">Cell outer membrane</location>
        <topology evidence="1">Multi-pass membrane protein</topology>
    </subcellularLocation>
</comment>
<dbReference type="GO" id="GO:0009279">
    <property type="term" value="C:cell outer membrane"/>
    <property type="evidence" value="ECO:0007669"/>
    <property type="project" value="UniProtKB-SubCell"/>
</dbReference>
<dbReference type="PANTHER" id="PTHR30451">
    <property type="entry name" value="OUTER MEMBRANE USHER PROTEIN"/>
    <property type="match status" value="1"/>
</dbReference>
<name>A0A317PZR6_9ENTR</name>
<dbReference type="Pfam" id="PF00577">
    <property type="entry name" value="Usher"/>
    <property type="match status" value="1"/>
</dbReference>
<dbReference type="InterPro" id="IPR042186">
    <property type="entry name" value="FimD_plug_dom"/>
</dbReference>
<feature type="chain" id="PRO_5016463673" evidence="9">
    <location>
        <begin position="31"/>
        <end position="836"/>
    </location>
</feature>
<dbReference type="PANTHER" id="PTHR30451:SF3">
    <property type="entry name" value="OUTER MEMBRANE USHER PROTEIN HTRE-RELATED"/>
    <property type="match status" value="1"/>
</dbReference>
<feature type="domain" description="PapC-like C-terminal" evidence="10">
    <location>
        <begin position="765"/>
        <end position="825"/>
    </location>
</feature>